<dbReference type="AlphaFoldDB" id="A0A4V6D3W7"/>
<evidence type="ECO:0000313" key="2">
    <source>
        <dbReference type="EMBL" id="TKW04176.1"/>
    </source>
</evidence>
<protein>
    <submittedName>
        <fullName evidence="2">Uncharacterized protein</fullName>
    </submittedName>
</protein>
<gene>
    <name evidence="2" type="ORF">SEVIR_7G091500v2</name>
</gene>
<feature type="compositionally biased region" description="Basic residues" evidence="1">
    <location>
        <begin position="37"/>
        <end position="49"/>
    </location>
</feature>
<sequence>MPPTPPSPDCSHPRRQTPSSPNPVSLDPSSTPAAAPNHRRSRLPRRIHRPQVLPSPSAPALPQPSRHLLQDGQRAATGTDRRSSGLSCAPPLFLAVPNHRRLRPSLPDPPPPTRRHGDWPPPLRTELHPAAPLGRDEAKETRNGRGMWWGMAGWLLEKRREKQRWCGVAILSTHFGQ</sequence>
<dbReference type="EMBL" id="CM016558">
    <property type="protein sequence ID" value="TKW04176.1"/>
    <property type="molecule type" value="Genomic_DNA"/>
</dbReference>
<organism evidence="2 3">
    <name type="scientific">Setaria viridis</name>
    <name type="common">Green bristlegrass</name>
    <name type="synonym">Setaria italica subsp. viridis</name>
    <dbReference type="NCBI Taxonomy" id="4556"/>
    <lineage>
        <taxon>Eukaryota</taxon>
        <taxon>Viridiplantae</taxon>
        <taxon>Streptophyta</taxon>
        <taxon>Embryophyta</taxon>
        <taxon>Tracheophyta</taxon>
        <taxon>Spermatophyta</taxon>
        <taxon>Magnoliopsida</taxon>
        <taxon>Liliopsida</taxon>
        <taxon>Poales</taxon>
        <taxon>Poaceae</taxon>
        <taxon>PACMAD clade</taxon>
        <taxon>Panicoideae</taxon>
        <taxon>Panicodae</taxon>
        <taxon>Paniceae</taxon>
        <taxon>Cenchrinae</taxon>
        <taxon>Setaria</taxon>
    </lineage>
</organism>
<reference evidence="2" key="1">
    <citation type="submission" date="2019-03" db="EMBL/GenBank/DDBJ databases">
        <title>WGS assembly of Setaria viridis.</title>
        <authorList>
            <person name="Huang P."/>
            <person name="Jenkins J."/>
            <person name="Grimwood J."/>
            <person name="Barry K."/>
            <person name="Healey A."/>
            <person name="Mamidi S."/>
            <person name="Sreedasyam A."/>
            <person name="Shu S."/>
            <person name="Feldman M."/>
            <person name="Wu J."/>
            <person name="Yu Y."/>
            <person name="Chen C."/>
            <person name="Johnson J."/>
            <person name="Rokhsar D."/>
            <person name="Baxter I."/>
            <person name="Schmutz J."/>
            <person name="Brutnell T."/>
            <person name="Kellogg E."/>
        </authorList>
    </citation>
    <scope>NUCLEOTIDE SEQUENCE [LARGE SCALE GENOMIC DNA]</scope>
</reference>
<accession>A0A4V6D3W7</accession>
<evidence type="ECO:0000256" key="1">
    <source>
        <dbReference type="SAM" id="MobiDB-lite"/>
    </source>
</evidence>
<keyword evidence="3" id="KW-1185">Reference proteome</keyword>
<name>A0A4V6D3W7_SETVI</name>
<dbReference type="Gramene" id="TKW04176">
    <property type="protein sequence ID" value="TKW04176"/>
    <property type="gene ID" value="SEVIR_7G091500v2"/>
</dbReference>
<proteinExistence type="predicted"/>
<feature type="region of interest" description="Disordered" evidence="1">
    <location>
        <begin position="1"/>
        <end position="140"/>
    </location>
</feature>
<feature type="compositionally biased region" description="Polar residues" evidence="1">
    <location>
        <begin position="16"/>
        <end position="32"/>
    </location>
</feature>
<dbReference type="Proteomes" id="UP000298652">
    <property type="component" value="Chromosome 7"/>
</dbReference>
<evidence type="ECO:0000313" key="3">
    <source>
        <dbReference type="Proteomes" id="UP000298652"/>
    </source>
</evidence>